<feature type="compositionally biased region" description="Low complexity" evidence="10">
    <location>
        <begin position="1"/>
        <end position="17"/>
    </location>
</feature>
<evidence type="ECO:0000313" key="11">
    <source>
        <dbReference type="EMBL" id="CAI9722531.1"/>
    </source>
</evidence>
<evidence type="ECO:0000256" key="4">
    <source>
        <dbReference type="ARBA" id="ARBA00022452"/>
    </source>
</evidence>
<name>A0AA36AVV4_OCTVU</name>
<dbReference type="GO" id="GO:0030150">
    <property type="term" value="P:protein import into mitochondrial matrix"/>
    <property type="evidence" value="ECO:0007669"/>
    <property type="project" value="InterPro"/>
</dbReference>
<dbReference type="GO" id="GO:0008320">
    <property type="term" value="F:protein transmembrane transporter activity"/>
    <property type="evidence" value="ECO:0007669"/>
    <property type="project" value="InterPro"/>
</dbReference>
<keyword evidence="4" id="KW-1134">Transmembrane beta strand</keyword>
<keyword evidence="12" id="KW-1185">Reference proteome</keyword>
<evidence type="ECO:0000256" key="8">
    <source>
        <dbReference type="ARBA" id="ARBA00023128"/>
    </source>
</evidence>
<evidence type="ECO:0000313" key="12">
    <source>
        <dbReference type="Proteomes" id="UP001162480"/>
    </source>
</evidence>
<proteinExistence type="inferred from homology"/>
<dbReference type="AlphaFoldDB" id="A0AA36AVV4"/>
<evidence type="ECO:0000256" key="2">
    <source>
        <dbReference type="ARBA" id="ARBA00010510"/>
    </source>
</evidence>
<dbReference type="EMBL" id="OX597818">
    <property type="protein sequence ID" value="CAI9722531.1"/>
    <property type="molecule type" value="Genomic_DNA"/>
</dbReference>
<reference evidence="11" key="1">
    <citation type="submission" date="2023-08" db="EMBL/GenBank/DDBJ databases">
        <authorList>
            <person name="Alioto T."/>
            <person name="Alioto T."/>
            <person name="Gomez Garrido J."/>
        </authorList>
    </citation>
    <scope>NUCLEOTIDE SEQUENCE</scope>
</reference>
<evidence type="ECO:0000256" key="1">
    <source>
        <dbReference type="ARBA" id="ARBA00004374"/>
    </source>
</evidence>
<evidence type="ECO:0000256" key="6">
    <source>
        <dbReference type="ARBA" id="ARBA00022787"/>
    </source>
</evidence>
<evidence type="ECO:0000256" key="7">
    <source>
        <dbReference type="ARBA" id="ARBA00022927"/>
    </source>
</evidence>
<evidence type="ECO:0000256" key="5">
    <source>
        <dbReference type="ARBA" id="ARBA00022692"/>
    </source>
</evidence>
<protein>
    <submittedName>
        <fullName evidence="11">Mitochondrial import receptor subunit TOM40 homolog 1-like</fullName>
    </submittedName>
</protein>
<gene>
    <name evidence="11" type="ORF">OCTVUL_1B029015</name>
</gene>
<dbReference type="CDD" id="cd07305">
    <property type="entry name" value="Porin3_Tom40"/>
    <property type="match status" value="1"/>
</dbReference>
<evidence type="ECO:0000256" key="9">
    <source>
        <dbReference type="ARBA" id="ARBA00023136"/>
    </source>
</evidence>
<feature type="region of interest" description="Disordered" evidence="10">
    <location>
        <begin position="1"/>
        <end position="57"/>
    </location>
</feature>
<evidence type="ECO:0000256" key="10">
    <source>
        <dbReference type="SAM" id="MobiDB-lite"/>
    </source>
</evidence>
<keyword evidence="9" id="KW-0472">Membrane</keyword>
<sequence length="347" mass="37463">MGNVNAASQPPSAAVPPLLTPPPPAPPKEPAQTSGLSGGPPSEIPPTNFPDNPGTFEDLHKKCKDVFPQVFEGGKLIISKGLSSHFQISHTLSMSTFQSTGYRFGGTYVGTKMYSAQEAYPVLIGDTDASGNMNANIIHQFTERLRGKFVAQIQNSKWLATQCAVDYKGNNFTGSCTLGNIDIVNESGIAVAQYLQKVSSSLMLGAEVLYQYGNTVPGNEMAILSLAGKYSGDKWQLSANCSPAAGGIHLGFHQEVMENLEIAVEMESSLQESATTVGYQYEIPNAGMTFRGQLDTNWCVGAMLEKKLLPFPFTFALSGYANHTKAQYRFGVRSLEPPTQPQIKEYT</sequence>
<dbReference type="PANTHER" id="PTHR10802">
    <property type="entry name" value="MITOCHONDRIAL IMPORT RECEPTOR SUBUNIT TOM40"/>
    <property type="match status" value="1"/>
</dbReference>
<comment type="subcellular location">
    <subcellularLocation>
        <location evidence="1">Mitochondrion outer membrane</location>
        <topology evidence="1">Multi-pass membrane protein</topology>
    </subcellularLocation>
</comment>
<keyword evidence="3" id="KW-0813">Transport</keyword>
<dbReference type="InterPro" id="IPR037930">
    <property type="entry name" value="Tom40"/>
</dbReference>
<accession>A0AA36AVV4</accession>
<keyword evidence="5" id="KW-0812">Transmembrane</keyword>
<organism evidence="11 12">
    <name type="scientific">Octopus vulgaris</name>
    <name type="common">Common octopus</name>
    <dbReference type="NCBI Taxonomy" id="6645"/>
    <lineage>
        <taxon>Eukaryota</taxon>
        <taxon>Metazoa</taxon>
        <taxon>Spiralia</taxon>
        <taxon>Lophotrochozoa</taxon>
        <taxon>Mollusca</taxon>
        <taxon>Cephalopoda</taxon>
        <taxon>Coleoidea</taxon>
        <taxon>Octopodiformes</taxon>
        <taxon>Octopoda</taxon>
        <taxon>Incirrata</taxon>
        <taxon>Octopodidae</taxon>
        <taxon>Octopus</taxon>
    </lineage>
</organism>
<comment type="similarity">
    <text evidence="2">Belongs to the Tom40 family.</text>
</comment>
<keyword evidence="6" id="KW-1000">Mitochondrion outer membrane</keyword>
<dbReference type="Proteomes" id="UP001162480">
    <property type="component" value="Chromosome 5"/>
</dbReference>
<evidence type="ECO:0000256" key="3">
    <source>
        <dbReference type="ARBA" id="ARBA00022448"/>
    </source>
</evidence>
<dbReference type="Gene3D" id="2.40.160.10">
    <property type="entry name" value="Porin"/>
    <property type="match status" value="1"/>
</dbReference>
<feature type="compositionally biased region" description="Pro residues" evidence="10">
    <location>
        <begin position="18"/>
        <end position="29"/>
    </location>
</feature>
<dbReference type="InterPro" id="IPR023614">
    <property type="entry name" value="Porin_dom_sf"/>
</dbReference>
<keyword evidence="8" id="KW-0496">Mitochondrion</keyword>
<dbReference type="InterPro" id="IPR027246">
    <property type="entry name" value="Porin_Euk/Tom40"/>
</dbReference>
<keyword evidence="7" id="KW-0653">Protein transport</keyword>
<dbReference type="GO" id="GO:0005741">
    <property type="term" value="C:mitochondrial outer membrane"/>
    <property type="evidence" value="ECO:0007669"/>
    <property type="project" value="UniProtKB-SubCell"/>
</dbReference>
<dbReference type="Pfam" id="PF01459">
    <property type="entry name" value="Porin_3"/>
    <property type="match status" value="1"/>
</dbReference>